<evidence type="ECO:0000313" key="2">
    <source>
        <dbReference type="Proteomes" id="UP000018291"/>
    </source>
</evidence>
<sequence>MEFSASHRFDRPLDQVSAAFLDPDAHVGRYGLSGARDIEIEHVESGADVLDLTTVRTVEGEVPAIAQRIVKATNTITTTERWERGAGGCTGQSTMEASNVPGTATMEATIEAAGDSACVYTIVLTLAMKVPLIGDRFVKLLRPQVIEILDAEFDAWDRWFAGSDAA</sequence>
<dbReference type="InterPro" id="IPR019639">
    <property type="entry name" value="DUF2505"/>
</dbReference>
<dbReference type="EMBL" id="CANL01000034">
    <property type="protein sequence ID" value="CCM64399.1"/>
    <property type="molecule type" value="Genomic_DNA"/>
</dbReference>
<dbReference type="HOGENOM" id="CLU_104590_1_2_11"/>
<protein>
    <recommendedName>
        <fullName evidence="3">DUF2505 domain-containing protein</fullName>
    </recommendedName>
</protein>
<evidence type="ECO:0008006" key="3">
    <source>
        <dbReference type="Google" id="ProtNLM"/>
    </source>
</evidence>
<evidence type="ECO:0000313" key="1">
    <source>
        <dbReference type="EMBL" id="CCM64399.1"/>
    </source>
</evidence>
<gene>
    <name evidence="1" type="ORF">BN381_40013</name>
</gene>
<accession>R4Z0H4</accession>
<dbReference type="OrthoDB" id="3266819at2"/>
<organism evidence="1 2">
    <name type="scientific">Candidatus Neomicrothrix parvicella RN1</name>
    <dbReference type="NCBI Taxonomy" id="1229780"/>
    <lineage>
        <taxon>Bacteria</taxon>
        <taxon>Bacillati</taxon>
        <taxon>Actinomycetota</taxon>
        <taxon>Acidimicrobiia</taxon>
        <taxon>Acidimicrobiales</taxon>
        <taxon>Microthrixaceae</taxon>
        <taxon>Candidatus Neomicrothrix</taxon>
    </lineage>
</organism>
<comment type="caution">
    <text evidence="1">The sequence shown here is derived from an EMBL/GenBank/DDBJ whole genome shotgun (WGS) entry which is preliminary data.</text>
</comment>
<dbReference type="Pfam" id="PF10698">
    <property type="entry name" value="DUF2505"/>
    <property type="match status" value="1"/>
</dbReference>
<proteinExistence type="predicted"/>
<dbReference type="STRING" id="1229780.BN381_40013"/>
<dbReference type="Proteomes" id="UP000018291">
    <property type="component" value="Unassembled WGS sequence"/>
</dbReference>
<name>R4Z0H4_9ACTN</name>
<dbReference type="RefSeq" id="WP_012228470.1">
    <property type="nucleotide sequence ID" value="NZ_HG422565.1"/>
</dbReference>
<reference evidence="1 2" key="1">
    <citation type="journal article" date="2013" name="ISME J.">
        <title>Metabolic model for the filamentous 'Candidatus Microthrix parvicella' based on genomic and metagenomic analyses.</title>
        <authorList>
            <person name="Jon McIlroy S."/>
            <person name="Kristiansen R."/>
            <person name="Albertsen M."/>
            <person name="Michael Karst S."/>
            <person name="Rossetti S."/>
            <person name="Lund Nielsen J."/>
            <person name="Tandoi V."/>
            <person name="James Seviour R."/>
            <person name="Nielsen P.H."/>
        </authorList>
    </citation>
    <scope>NUCLEOTIDE SEQUENCE [LARGE SCALE GENOMIC DNA]</scope>
    <source>
        <strain evidence="1 2">RN1</strain>
    </source>
</reference>
<keyword evidence="2" id="KW-1185">Reference proteome</keyword>
<dbReference type="AlphaFoldDB" id="R4Z0H4"/>